<protein>
    <submittedName>
        <fullName evidence="3">MaoC/PaaZ C-terminal domain-containing protein</fullName>
    </submittedName>
</protein>
<comment type="caution">
    <text evidence="3">The sequence shown here is derived from an EMBL/GenBank/DDBJ whole genome shotgun (WGS) entry which is preliminary data.</text>
</comment>
<organism evidence="3 4">
    <name type="scientific">Dactylosporangium maewongense</name>
    <dbReference type="NCBI Taxonomy" id="634393"/>
    <lineage>
        <taxon>Bacteria</taxon>
        <taxon>Bacillati</taxon>
        <taxon>Actinomycetota</taxon>
        <taxon>Actinomycetes</taxon>
        <taxon>Micromonosporales</taxon>
        <taxon>Micromonosporaceae</taxon>
        <taxon>Dactylosporangium</taxon>
    </lineage>
</organism>
<dbReference type="InterPro" id="IPR002539">
    <property type="entry name" value="MaoC-like_dom"/>
</dbReference>
<proteinExistence type="inferred from homology"/>
<dbReference type="Gene3D" id="3.10.129.10">
    <property type="entry name" value="Hotdog Thioesterase"/>
    <property type="match status" value="1"/>
</dbReference>
<dbReference type="PANTHER" id="PTHR43841">
    <property type="entry name" value="3-HYDROXYACYL-THIOESTER DEHYDRATASE HTDX-RELATED"/>
    <property type="match status" value="1"/>
</dbReference>
<evidence type="ECO:0000313" key="3">
    <source>
        <dbReference type="EMBL" id="GAA1504090.1"/>
    </source>
</evidence>
<dbReference type="InterPro" id="IPR003965">
    <property type="entry name" value="Fatty_acid_synthase"/>
</dbReference>
<dbReference type="Pfam" id="PF01575">
    <property type="entry name" value="MaoC_dehydratas"/>
    <property type="match status" value="1"/>
</dbReference>
<evidence type="ECO:0000313" key="4">
    <source>
        <dbReference type="Proteomes" id="UP001501470"/>
    </source>
</evidence>
<dbReference type="InterPro" id="IPR029069">
    <property type="entry name" value="HotDog_dom_sf"/>
</dbReference>
<dbReference type="PRINTS" id="PR01483">
    <property type="entry name" value="FASYNTHASE"/>
</dbReference>
<evidence type="ECO:0000256" key="1">
    <source>
        <dbReference type="ARBA" id="ARBA00005254"/>
    </source>
</evidence>
<dbReference type="EMBL" id="BAAAQD010000002">
    <property type="protein sequence ID" value="GAA1504090.1"/>
    <property type="molecule type" value="Genomic_DNA"/>
</dbReference>
<comment type="similarity">
    <text evidence="1">Belongs to the enoyl-CoA hydratase/isomerase family.</text>
</comment>
<dbReference type="SUPFAM" id="SSF54637">
    <property type="entry name" value="Thioesterase/thiol ester dehydrase-isomerase"/>
    <property type="match status" value="2"/>
</dbReference>
<reference evidence="3 4" key="1">
    <citation type="journal article" date="2019" name="Int. J. Syst. Evol. Microbiol.">
        <title>The Global Catalogue of Microorganisms (GCM) 10K type strain sequencing project: providing services to taxonomists for standard genome sequencing and annotation.</title>
        <authorList>
            <consortium name="The Broad Institute Genomics Platform"/>
            <consortium name="The Broad Institute Genome Sequencing Center for Infectious Disease"/>
            <person name="Wu L."/>
            <person name="Ma J."/>
        </authorList>
    </citation>
    <scope>NUCLEOTIDE SEQUENCE [LARGE SCALE GENOMIC DNA]</scope>
    <source>
        <strain evidence="3 4">JCM 15933</strain>
    </source>
</reference>
<name>A0ABN1ZTP0_9ACTN</name>
<gene>
    <name evidence="3" type="ORF">GCM10009827_016640</name>
</gene>
<keyword evidence="4" id="KW-1185">Reference proteome</keyword>
<sequence length="278" mass="29854">MPAPLDRMPRLGPLYRAAALRRAVAADPVLPERELTVEAVTVDRAHLAEYNRVCGFRLRDELPATYLHAVAFPLAMALMTAPDFPFPVLGLVHVANRIELLRPLPSSAAFSVSVRAGALRPHDRGTQLDVVTTATIDGNPVFSDTSTYLRRTGSGASAASARPAAEPPAPNAVWRVPRRVGTDYAAVSGDRNPIHTSRLLAKVFGFPRTIAHGMWTKARCLAALEGRLPDSYTVDVAFKTPILLPATVGFTAVAQGGGWDYGVHDGRSGRPHLTGTVR</sequence>
<dbReference type="PANTHER" id="PTHR43841:SF1">
    <property type="entry name" value="3-HYDROXYACYL-THIOESTER DEHYDRATASE X"/>
    <property type="match status" value="1"/>
</dbReference>
<evidence type="ECO:0000259" key="2">
    <source>
        <dbReference type="Pfam" id="PF01575"/>
    </source>
</evidence>
<dbReference type="Proteomes" id="UP001501470">
    <property type="component" value="Unassembled WGS sequence"/>
</dbReference>
<accession>A0ABN1ZTP0</accession>
<feature type="domain" description="MaoC-like" evidence="2">
    <location>
        <begin position="183"/>
        <end position="256"/>
    </location>
</feature>